<keyword evidence="7 8" id="KW-0501">Molybdenum cofactor biosynthesis</keyword>
<dbReference type="PANTHER" id="PTHR19136">
    <property type="entry name" value="MOLYBDENUM COFACTOR GUANYLYLTRANSFERASE"/>
    <property type="match status" value="1"/>
</dbReference>
<dbReference type="RefSeq" id="WP_096602662.1">
    <property type="nucleotide sequence ID" value="NZ_OBEN01000008.1"/>
</dbReference>
<dbReference type="Gene3D" id="3.30.70.100">
    <property type="match status" value="1"/>
</dbReference>
<dbReference type="GO" id="GO:0005737">
    <property type="term" value="C:cytoplasm"/>
    <property type="evidence" value="ECO:0007669"/>
    <property type="project" value="UniProtKB-SubCell"/>
</dbReference>
<evidence type="ECO:0000256" key="1">
    <source>
        <dbReference type="ARBA" id="ARBA00022490"/>
    </source>
</evidence>
<keyword evidence="1 8" id="KW-0963">Cytoplasm</keyword>
<evidence type="ECO:0000256" key="4">
    <source>
        <dbReference type="ARBA" id="ARBA00022741"/>
    </source>
</evidence>
<dbReference type="SUPFAM" id="SSF55008">
    <property type="entry name" value="HMA, heavy metal-associated domain"/>
    <property type="match status" value="1"/>
</dbReference>
<dbReference type="CDD" id="cd00371">
    <property type="entry name" value="HMA"/>
    <property type="match status" value="1"/>
</dbReference>
<dbReference type="PROSITE" id="PS01047">
    <property type="entry name" value="HMA_1"/>
    <property type="match status" value="1"/>
</dbReference>
<dbReference type="Gene3D" id="3.90.550.10">
    <property type="entry name" value="Spore Coat Polysaccharide Biosynthesis Protein SpsA, Chain A"/>
    <property type="match status" value="1"/>
</dbReference>
<dbReference type="NCBIfam" id="NF001457">
    <property type="entry name" value="PRK00317.1-3"/>
    <property type="match status" value="1"/>
</dbReference>
<dbReference type="InterPro" id="IPR036163">
    <property type="entry name" value="HMA_dom_sf"/>
</dbReference>
<dbReference type="CDD" id="cd02503">
    <property type="entry name" value="MobA"/>
    <property type="match status" value="1"/>
</dbReference>
<evidence type="ECO:0000256" key="2">
    <source>
        <dbReference type="ARBA" id="ARBA00022679"/>
    </source>
</evidence>
<feature type="binding site" evidence="8">
    <location>
        <position position="93"/>
    </location>
    <ligand>
        <name>GTP</name>
        <dbReference type="ChEBI" id="CHEBI:37565"/>
    </ligand>
</feature>
<dbReference type="GO" id="GO:0046872">
    <property type="term" value="F:metal ion binding"/>
    <property type="evidence" value="ECO:0007669"/>
    <property type="project" value="UniProtKB-KW"/>
</dbReference>
<protein>
    <recommendedName>
        <fullName evidence="8">Probable molybdenum cofactor guanylyltransferase</fullName>
        <shortName evidence="8">MoCo guanylyltransferase</shortName>
        <ecNumber evidence="8">2.7.7.77</ecNumber>
    </recommendedName>
    <alternativeName>
        <fullName evidence="8">GTP:molybdopterin guanylyltransferase</fullName>
    </alternativeName>
    <alternativeName>
        <fullName evidence="8">Mo-MPT guanylyltransferase</fullName>
    </alternativeName>
    <alternativeName>
        <fullName evidence="8">Molybdopterin guanylyltransferase</fullName>
    </alternativeName>
    <alternativeName>
        <fullName evidence="8">Molybdopterin-guanine dinucleotide synthase</fullName>
        <shortName evidence="8">MGD synthase</shortName>
    </alternativeName>
</protein>
<evidence type="ECO:0000313" key="11">
    <source>
        <dbReference type="Proteomes" id="UP000218627"/>
    </source>
</evidence>
<keyword evidence="2 8" id="KW-0808">Transferase</keyword>
<evidence type="ECO:0000313" key="10">
    <source>
        <dbReference type="EMBL" id="SNZ15316.1"/>
    </source>
</evidence>
<feature type="domain" description="HMA" evidence="9">
    <location>
        <begin position="192"/>
        <end position="257"/>
    </location>
</feature>
<keyword evidence="6 8" id="KW-0342">GTP-binding</keyword>
<dbReference type="InterPro" id="IPR017969">
    <property type="entry name" value="Heavy-metal-associated_CS"/>
</dbReference>
<comment type="caution">
    <text evidence="8">Lacks conserved residue(s) required for the propagation of feature annotation.</text>
</comment>
<comment type="catalytic activity">
    <reaction evidence="8">
        <text>Mo-molybdopterin + GTP + H(+) = Mo-molybdopterin guanine dinucleotide + diphosphate</text>
        <dbReference type="Rhea" id="RHEA:34243"/>
        <dbReference type="ChEBI" id="CHEBI:15378"/>
        <dbReference type="ChEBI" id="CHEBI:33019"/>
        <dbReference type="ChEBI" id="CHEBI:37565"/>
        <dbReference type="ChEBI" id="CHEBI:71302"/>
        <dbReference type="ChEBI" id="CHEBI:71310"/>
        <dbReference type="EC" id="2.7.7.77"/>
    </reaction>
</comment>
<dbReference type="InterPro" id="IPR013482">
    <property type="entry name" value="Molybde_CF_guanTrfase"/>
</dbReference>
<accession>A0A285P584</accession>
<dbReference type="AlphaFoldDB" id="A0A285P584"/>
<dbReference type="InterPro" id="IPR006121">
    <property type="entry name" value="HMA_dom"/>
</dbReference>
<dbReference type="InterPro" id="IPR025877">
    <property type="entry name" value="MobA-like_NTP_Trfase"/>
</dbReference>
<comment type="similarity">
    <text evidence="8">Belongs to the MobA family.</text>
</comment>
<feature type="binding site" evidence="8">
    <location>
        <position position="19"/>
    </location>
    <ligand>
        <name>GTP</name>
        <dbReference type="ChEBI" id="CHEBI:37565"/>
    </ligand>
</feature>
<organism evidence="10 11">
    <name type="scientific">Hydrogenobacter hydrogenophilus</name>
    <dbReference type="NCBI Taxonomy" id="35835"/>
    <lineage>
        <taxon>Bacteria</taxon>
        <taxon>Pseudomonadati</taxon>
        <taxon>Aquificota</taxon>
        <taxon>Aquificia</taxon>
        <taxon>Aquificales</taxon>
        <taxon>Aquificaceae</taxon>
        <taxon>Hydrogenobacter</taxon>
    </lineage>
</organism>
<evidence type="ECO:0000256" key="3">
    <source>
        <dbReference type="ARBA" id="ARBA00022723"/>
    </source>
</evidence>
<evidence type="ECO:0000259" key="9">
    <source>
        <dbReference type="PROSITE" id="PS50846"/>
    </source>
</evidence>
<dbReference type="PROSITE" id="PS50846">
    <property type="entry name" value="HMA_2"/>
    <property type="match status" value="1"/>
</dbReference>
<dbReference type="InterPro" id="IPR001802">
    <property type="entry name" value="MerP/CopZ"/>
</dbReference>
<evidence type="ECO:0000256" key="6">
    <source>
        <dbReference type="ARBA" id="ARBA00023134"/>
    </source>
</evidence>
<keyword evidence="11" id="KW-1185">Reference proteome</keyword>
<reference evidence="11" key="1">
    <citation type="submission" date="2017-09" db="EMBL/GenBank/DDBJ databases">
        <authorList>
            <person name="Varghese N."/>
            <person name="Submissions S."/>
        </authorList>
    </citation>
    <scope>NUCLEOTIDE SEQUENCE [LARGE SCALE GENOMIC DNA]</scope>
    <source>
        <strain evidence="11">DSM 2913</strain>
    </source>
</reference>
<dbReference type="Proteomes" id="UP000218627">
    <property type="component" value="Unassembled WGS sequence"/>
</dbReference>
<feature type="binding site" evidence="8">
    <location>
        <begin position="7"/>
        <end position="9"/>
    </location>
    <ligand>
        <name>GTP</name>
        <dbReference type="ChEBI" id="CHEBI:37565"/>
    </ligand>
</feature>
<dbReference type="Pfam" id="PF00403">
    <property type="entry name" value="HMA"/>
    <property type="match status" value="1"/>
</dbReference>
<keyword evidence="3 8" id="KW-0479">Metal-binding</keyword>
<evidence type="ECO:0000256" key="7">
    <source>
        <dbReference type="ARBA" id="ARBA00023150"/>
    </source>
</evidence>
<comment type="cofactor">
    <cofactor evidence="8">
        <name>Mg(2+)</name>
        <dbReference type="ChEBI" id="CHEBI:18420"/>
    </cofactor>
</comment>
<dbReference type="GO" id="GO:0005525">
    <property type="term" value="F:GTP binding"/>
    <property type="evidence" value="ECO:0007669"/>
    <property type="project" value="UniProtKB-UniRule"/>
</dbReference>
<keyword evidence="10" id="KW-0548">Nucleotidyltransferase</keyword>
<evidence type="ECO:0000256" key="5">
    <source>
        <dbReference type="ARBA" id="ARBA00022842"/>
    </source>
</evidence>
<dbReference type="OrthoDB" id="9788394at2"/>
<evidence type="ECO:0000256" key="8">
    <source>
        <dbReference type="HAMAP-Rule" id="MF_00316"/>
    </source>
</evidence>
<keyword evidence="4 8" id="KW-0547">Nucleotide-binding</keyword>
<sequence length="260" mass="29309">MIECFVLVGGESRRFGGDKILFPIKGKRCVEYIIDALKCVCDEVLLVGKDPSKYSSLELKFIKDILVDQGALIGIYTALRSAKTDRVLIVSADMPLIKPSVIRHLLDNYREPITIYCVKGKLYPLLGIYARSVLKDLETYIQRGNKKVIEFIKKVGYHCITEEEVLQFDPELHSFINMNTKEDLQAILKIMSTIKLKVSGMTCEHCASMVRKALLSVEGVEDAKVSLEKGEAEVITYKDVPIENLKKAVEEWGYKVVGEV</sequence>
<dbReference type="Pfam" id="PF12804">
    <property type="entry name" value="NTP_transf_3"/>
    <property type="match status" value="1"/>
</dbReference>
<comment type="subcellular location">
    <subcellularLocation>
        <location evidence="8">Cytoplasm</location>
    </subcellularLocation>
</comment>
<dbReference type="GO" id="GO:0061603">
    <property type="term" value="F:molybdenum cofactor guanylyltransferase activity"/>
    <property type="evidence" value="ECO:0007669"/>
    <property type="project" value="UniProtKB-EC"/>
</dbReference>
<dbReference type="GO" id="GO:0006777">
    <property type="term" value="P:Mo-molybdopterin cofactor biosynthetic process"/>
    <property type="evidence" value="ECO:0007669"/>
    <property type="project" value="UniProtKB-KW"/>
</dbReference>
<dbReference type="InterPro" id="IPR029044">
    <property type="entry name" value="Nucleotide-diphossugar_trans"/>
</dbReference>
<comment type="domain">
    <text evidence="8">The N-terminal domain determines nucleotide recognition and specific binding, while the C-terminal domain determines the specific binding to the target protein.</text>
</comment>
<dbReference type="HAMAP" id="MF_00316">
    <property type="entry name" value="MobA"/>
    <property type="match status" value="1"/>
</dbReference>
<proteinExistence type="inferred from homology"/>
<keyword evidence="5 8" id="KW-0460">Magnesium</keyword>
<name>A0A285P584_9AQUI</name>
<comment type="function">
    <text evidence="8">Transfers a GMP moiety from GTP to Mo-molybdopterin (Mo-MPT) cofactor (Moco or molybdenum cofactor) to form Mo-molybdopterin guanine dinucleotide (Mo-MGD) cofactor.</text>
</comment>
<dbReference type="EC" id="2.7.7.77" evidence="8"/>
<dbReference type="EMBL" id="OBEN01000008">
    <property type="protein sequence ID" value="SNZ15316.1"/>
    <property type="molecule type" value="Genomic_DNA"/>
</dbReference>
<feature type="binding site" evidence="8">
    <location>
        <position position="64"/>
    </location>
    <ligand>
        <name>GTP</name>
        <dbReference type="ChEBI" id="CHEBI:37565"/>
    </ligand>
</feature>
<dbReference type="PANTHER" id="PTHR19136:SF81">
    <property type="entry name" value="MOLYBDENUM COFACTOR GUANYLYLTRANSFERASE"/>
    <property type="match status" value="1"/>
</dbReference>
<dbReference type="PRINTS" id="PR00946">
    <property type="entry name" value="HGSCAVENGER"/>
</dbReference>
<gene>
    <name evidence="8" type="primary">mobA</name>
    <name evidence="10" type="ORF">SAMN06265353_1338</name>
</gene>
<dbReference type="SUPFAM" id="SSF53448">
    <property type="entry name" value="Nucleotide-diphospho-sugar transferases"/>
    <property type="match status" value="1"/>
</dbReference>
<feature type="binding site" evidence="8">
    <location>
        <position position="93"/>
    </location>
    <ligand>
        <name>Mg(2+)</name>
        <dbReference type="ChEBI" id="CHEBI:18420"/>
    </ligand>
</feature>